<evidence type="ECO:0000313" key="1">
    <source>
        <dbReference type="EMBL" id="KAK9319808.1"/>
    </source>
</evidence>
<name>A0ACC3TI60_9ASCO</name>
<reference evidence="2" key="1">
    <citation type="journal article" date="2024" name="Front. Bioeng. Biotechnol.">
        <title>Genome-scale model development and genomic sequencing of the oleaginous clade Lipomyces.</title>
        <authorList>
            <person name="Czajka J.J."/>
            <person name="Han Y."/>
            <person name="Kim J."/>
            <person name="Mondo S.J."/>
            <person name="Hofstad B.A."/>
            <person name="Robles A."/>
            <person name="Haridas S."/>
            <person name="Riley R."/>
            <person name="LaButti K."/>
            <person name="Pangilinan J."/>
            <person name="Andreopoulos W."/>
            <person name="Lipzen A."/>
            <person name="Yan J."/>
            <person name="Wang M."/>
            <person name="Ng V."/>
            <person name="Grigoriev I.V."/>
            <person name="Spatafora J.W."/>
            <person name="Magnuson J.K."/>
            <person name="Baker S.E."/>
            <person name="Pomraning K.R."/>
        </authorList>
    </citation>
    <scope>NUCLEOTIDE SEQUENCE [LARGE SCALE GENOMIC DNA]</scope>
    <source>
        <strain evidence="2">CBS 10300</strain>
    </source>
</reference>
<evidence type="ECO:0000313" key="2">
    <source>
        <dbReference type="Proteomes" id="UP001489719"/>
    </source>
</evidence>
<comment type="caution">
    <text evidence="1">The sequence shown here is derived from an EMBL/GenBank/DDBJ whole genome shotgun (WGS) entry which is preliminary data.</text>
</comment>
<keyword evidence="2" id="KW-1185">Reference proteome</keyword>
<sequence length="280" mass="31073">MVHWRRVVNCVILRVQCLLTTSRVQASSTSVGMLISGRIIAGLCIGITSSLVPIYQSEIAPRKQGSGGLPYAFCHILRSPSPVFDRNTMGHPDCAPYISFHRPLLPASIAEMACDQKQMGRSTEGAGVSPHANSDINDPLVLAEYKEIEEQFANSYRELFGEKMRRRLFLGMAVQCLSQFTGVNVILYFIVYILQGAGSSRTLLVSFILYLIFIVATIPTILWTDCWDRRASLLFGSIVIAFWMFVMGGVLGRYGLPTQAHNNLPYSLADMPTIKEVNTD</sequence>
<dbReference type="Proteomes" id="UP001489719">
    <property type="component" value="Unassembled WGS sequence"/>
</dbReference>
<accession>A0ACC3TI60</accession>
<dbReference type="EMBL" id="MU970161">
    <property type="protein sequence ID" value="KAK9319808.1"/>
    <property type="molecule type" value="Genomic_DNA"/>
</dbReference>
<proteinExistence type="predicted"/>
<gene>
    <name evidence="1" type="ORF">V1517DRAFT_331370</name>
</gene>
<organism evidence="1 2">
    <name type="scientific">Lipomyces orientalis</name>
    <dbReference type="NCBI Taxonomy" id="1233043"/>
    <lineage>
        <taxon>Eukaryota</taxon>
        <taxon>Fungi</taxon>
        <taxon>Dikarya</taxon>
        <taxon>Ascomycota</taxon>
        <taxon>Saccharomycotina</taxon>
        <taxon>Lipomycetes</taxon>
        <taxon>Lipomycetales</taxon>
        <taxon>Lipomycetaceae</taxon>
        <taxon>Lipomyces</taxon>
    </lineage>
</organism>
<protein>
    <submittedName>
        <fullName evidence="1">Uncharacterized protein</fullName>
    </submittedName>
</protein>